<evidence type="ECO:0000313" key="2">
    <source>
        <dbReference type="EMBL" id="SUJ07371.1"/>
    </source>
</evidence>
<accession>A0A380BV92</accession>
<keyword evidence="1" id="KW-0812">Transmembrane</keyword>
<dbReference type="GeneID" id="88625091"/>
<keyword evidence="1" id="KW-0472">Membrane</keyword>
<dbReference type="Proteomes" id="UP000254069">
    <property type="component" value="Unassembled WGS sequence"/>
</dbReference>
<keyword evidence="1" id="KW-1133">Transmembrane helix</keyword>
<evidence type="ECO:0000256" key="1">
    <source>
        <dbReference type="SAM" id="Phobius"/>
    </source>
</evidence>
<keyword evidence="3" id="KW-1185">Reference proteome</keyword>
<gene>
    <name evidence="2" type="ORF">NCTC10738_03948</name>
</gene>
<dbReference type="AlphaFoldDB" id="A0A380BV92"/>
<name>A0A380BV92_9GAMM</name>
<sequence>MDKGQRYLRWLAYVAVIAVFSALFLATLGKAAMLVYENLK</sequence>
<evidence type="ECO:0000313" key="3">
    <source>
        <dbReference type="Proteomes" id="UP000254069"/>
    </source>
</evidence>
<dbReference type="RefSeq" id="WP_025009737.1">
    <property type="nucleotide sequence ID" value="NZ_AP024609.1"/>
</dbReference>
<dbReference type="EMBL" id="UGYO01000002">
    <property type="protein sequence ID" value="SUJ07371.1"/>
    <property type="molecule type" value="Genomic_DNA"/>
</dbReference>
<proteinExistence type="predicted"/>
<feature type="transmembrane region" description="Helical" evidence="1">
    <location>
        <begin position="12"/>
        <end position="36"/>
    </location>
</feature>
<reference evidence="2 3" key="1">
    <citation type="submission" date="2018-06" db="EMBL/GenBank/DDBJ databases">
        <authorList>
            <consortium name="Pathogen Informatics"/>
            <person name="Doyle S."/>
        </authorList>
    </citation>
    <scope>NUCLEOTIDE SEQUENCE [LARGE SCALE GENOMIC DNA]</scope>
    <source>
        <strain evidence="2 3">NCTC10738</strain>
    </source>
</reference>
<organism evidence="2 3">
    <name type="scientific">Shewanella algae</name>
    <dbReference type="NCBI Taxonomy" id="38313"/>
    <lineage>
        <taxon>Bacteria</taxon>
        <taxon>Pseudomonadati</taxon>
        <taxon>Pseudomonadota</taxon>
        <taxon>Gammaproteobacteria</taxon>
        <taxon>Alteromonadales</taxon>
        <taxon>Shewanellaceae</taxon>
        <taxon>Shewanella</taxon>
    </lineage>
</organism>
<protein>
    <submittedName>
        <fullName evidence="2">Uncharacterized protein</fullName>
    </submittedName>
</protein>